<name>A0A418NSR9_9SPHN</name>
<dbReference type="EMBL" id="QXFL01000003">
    <property type="protein sequence ID" value="RIV86586.1"/>
    <property type="molecule type" value="Genomic_DNA"/>
</dbReference>
<keyword evidence="1" id="KW-0812">Transmembrane</keyword>
<dbReference type="Proteomes" id="UP000286576">
    <property type="component" value="Unassembled WGS sequence"/>
</dbReference>
<reference evidence="2 3" key="1">
    <citation type="submission" date="2018-08" db="EMBL/GenBank/DDBJ databases">
        <title>Erythrobacter zhengii sp.nov., a bacterium isolated from deep-sea sediment.</title>
        <authorList>
            <person name="Fang C."/>
            <person name="Wu Y.-H."/>
            <person name="Sun C."/>
            <person name="Wang H."/>
            <person name="Cheng H."/>
            <person name="Meng F.-X."/>
            <person name="Wang C.-S."/>
            <person name="Xu X.-W."/>
        </authorList>
    </citation>
    <scope>NUCLEOTIDE SEQUENCE [LARGE SCALE GENOMIC DNA]</scope>
    <source>
        <strain evidence="2 3">V18</strain>
    </source>
</reference>
<gene>
    <name evidence="2" type="ORF">D2V07_07675</name>
</gene>
<evidence type="ECO:0000313" key="3">
    <source>
        <dbReference type="Proteomes" id="UP000286576"/>
    </source>
</evidence>
<dbReference type="AlphaFoldDB" id="A0A418NSR9"/>
<dbReference type="RefSeq" id="WP_119586376.1">
    <property type="nucleotide sequence ID" value="NZ_CAWODQ010000022.1"/>
</dbReference>
<keyword evidence="1" id="KW-0472">Membrane</keyword>
<organism evidence="2 3">
    <name type="scientific">Aurantiacibacter zhengii</name>
    <dbReference type="NCBI Taxonomy" id="2307003"/>
    <lineage>
        <taxon>Bacteria</taxon>
        <taxon>Pseudomonadati</taxon>
        <taxon>Pseudomonadota</taxon>
        <taxon>Alphaproteobacteria</taxon>
        <taxon>Sphingomonadales</taxon>
        <taxon>Erythrobacteraceae</taxon>
        <taxon>Aurantiacibacter</taxon>
    </lineage>
</organism>
<evidence type="ECO:0000256" key="1">
    <source>
        <dbReference type="SAM" id="Phobius"/>
    </source>
</evidence>
<dbReference type="OrthoDB" id="9940668at2"/>
<feature type="transmembrane region" description="Helical" evidence="1">
    <location>
        <begin position="42"/>
        <end position="64"/>
    </location>
</feature>
<accession>A0A418NSR9</accession>
<keyword evidence="1" id="KW-1133">Transmembrane helix</keyword>
<evidence type="ECO:0000313" key="2">
    <source>
        <dbReference type="EMBL" id="RIV86586.1"/>
    </source>
</evidence>
<proteinExistence type="predicted"/>
<protein>
    <submittedName>
        <fullName evidence="2">Uncharacterized protein</fullName>
    </submittedName>
</protein>
<feature type="transmembrane region" description="Helical" evidence="1">
    <location>
        <begin position="12"/>
        <end position="30"/>
    </location>
</feature>
<comment type="caution">
    <text evidence="2">The sequence shown here is derived from an EMBL/GenBank/DDBJ whole genome shotgun (WGS) entry which is preliminary data.</text>
</comment>
<keyword evidence="3" id="KW-1185">Reference proteome</keyword>
<sequence length="107" mass="12029">MSPEARYRAANRAMWAAWGLFFGLLVYSSIFGPVRMSRDPVFTVAFIALVVMIPLEIALASYAYKTVLCGKCKHRFFDRMFVLFPIKFGCAKCDASIEDAFLVAKEG</sequence>